<comment type="caution">
    <text evidence="3">The sequence shown here is derived from an EMBL/GenBank/DDBJ whole genome shotgun (WGS) entry which is preliminary data.</text>
</comment>
<dbReference type="InterPro" id="IPR000086">
    <property type="entry name" value="NUDIX_hydrolase_dom"/>
</dbReference>
<sequence length="348" mass="37654">MPSLRCSVLCCLALLSKTKGMIPLRSASTLSSQILHRVAVCNHSPSKPLIPFNLAESVNLDNPLGLVDEGVVATIVSSSPSSFAVSAGDGLVLTESTEAAQNAALAKASLALRERGLIKAWRDELSPFVNSFSDITREYKSKGRYEGLVIERGAAALFSCRGFGVHVNGYVKGETMADLKLWVGKRSEEKGVCPGMLDHIVAGGIPASHPLPSENVVKECGEEAGIPEDIAEKAEAVGMISYNGMDTWAWEGRIDQDGTGEGYKRDVLFCYDLEIPPDFVPKPVDGEVSGFELVGIEEVMKTFEAGRGVTETYKANDYLVIADFLVRRGYVRPEDDDYTEIVQSLRVT</sequence>
<evidence type="ECO:0000259" key="2">
    <source>
        <dbReference type="PROSITE" id="PS51462"/>
    </source>
</evidence>
<accession>A0A9W7BRK8</accession>
<evidence type="ECO:0000313" key="3">
    <source>
        <dbReference type="EMBL" id="GMH91373.1"/>
    </source>
</evidence>
<name>A0A9W7BRK8_9STRA</name>
<gene>
    <name evidence="3" type="ORF">TrVE_jg9268</name>
</gene>
<organism evidence="3 4">
    <name type="scientific">Triparma verrucosa</name>
    <dbReference type="NCBI Taxonomy" id="1606542"/>
    <lineage>
        <taxon>Eukaryota</taxon>
        <taxon>Sar</taxon>
        <taxon>Stramenopiles</taxon>
        <taxon>Ochrophyta</taxon>
        <taxon>Bolidophyceae</taxon>
        <taxon>Parmales</taxon>
        <taxon>Triparmaceae</taxon>
        <taxon>Triparma</taxon>
    </lineage>
</organism>
<dbReference type="CDD" id="cd03676">
    <property type="entry name" value="NUDIX_Tnr3_like"/>
    <property type="match status" value="1"/>
</dbReference>
<dbReference type="EMBL" id="BRXX01000115">
    <property type="protein sequence ID" value="GMH91373.1"/>
    <property type="molecule type" value="Genomic_DNA"/>
</dbReference>
<evidence type="ECO:0000256" key="1">
    <source>
        <dbReference type="SAM" id="SignalP"/>
    </source>
</evidence>
<dbReference type="InterPro" id="IPR015797">
    <property type="entry name" value="NUDIX_hydrolase-like_dom_sf"/>
</dbReference>
<dbReference type="Gene3D" id="3.90.79.10">
    <property type="entry name" value="Nucleoside Triphosphate Pyrophosphohydrolase"/>
    <property type="match status" value="1"/>
</dbReference>
<dbReference type="PROSITE" id="PS51462">
    <property type="entry name" value="NUDIX"/>
    <property type="match status" value="1"/>
</dbReference>
<dbReference type="PANTHER" id="PTHR13622">
    <property type="entry name" value="THIAMIN PYROPHOSPHOKINASE"/>
    <property type="match status" value="1"/>
</dbReference>
<proteinExistence type="predicted"/>
<dbReference type="GO" id="GO:0044715">
    <property type="term" value="F:8-oxo-dGDP phosphatase activity"/>
    <property type="evidence" value="ECO:0007669"/>
    <property type="project" value="TreeGrafter"/>
</dbReference>
<dbReference type="PANTHER" id="PTHR13622:SF8">
    <property type="entry name" value="THIAMIN PYROPHOSPHOKINASE 1"/>
    <property type="match status" value="1"/>
</dbReference>
<keyword evidence="1" id="KW-0732">Signal</keyword>
<feature type="signal peptide" evidence="1">
    <location>
        <begin position="1"/>
        <end position="20"/>
    </location>
</feature>
<dbReference type="SUPFAM" id="SSF55811">
    <property type="entry name" value="Nudix"/>
    <property type="match status" value="1"/>
</dbReference>
<keyword evidence="4" id="KW-1185">Reference proteome</keyword>
<feature type="domain" description="Nudix hydrolase" evidence="2">
    <location>
        <begin position="160"/>
        <end position="323"/>
    </location>
</feature>
<feature type="chain" id="PRO_5040756820" description="Nudix hydrolase domain-containing protein" evidence="1">
    <location>
        <begin position="21"/>
        <end position="348"/>
    </location>
</feature>
<protein>
    <recommendedName>
        <fullName evidence="2">Nudix hydrolase domain-containing protein</fullName>
    </recommendedName>
</protein>
<reference evidence="4" key="1">
    <citation type="journal article" date="2023" name="Commun. Biol.">
        <title>Genome analysis of Parmales, the sister group of diatoms, reveals the evolutionary specialization of diatoms from phago-mixotrophs to photoautotrophs.</title>
        <authorList>
            <person name="Ban H."/>
            <person name="Sato S."/>
            <person name="Yoshikawa S."/>
            <person name="Yamada K."/>
            <person name="Nakamura Y."/>
            <person name="Ichinomiya M."/>
            <person name="Sato N."/>
            <person name="Blanc-Mathieu R."/>
            <person name="Endo H."/>
            <person name="Kuwata A."/>
            <person name="Ogata H."/>
        </authorList>
    </citation>
    <scope>NUCLEOTIDE SEQUENCE [LARGE SCALE GENOMIC DNA]</scope>
    <source>
        <strain evidence="4">NIES 3699</strain>
    </source>
</reference>
<dbReference type="FunFam" id="3.90.79.10:FF:000019">
    <property type="entry name" value="Thiamin pyrophosphokinase, putative"/>
    <property type="match status" value="1"/>
</dbReference>
<evidence type="ECO:0000313" key="4">
    <source>
        <dbReference type="Proteomes" id="UP001165160"/>
    </source>
</evidence>
<dbReference type="Proteomes" id="UP001165160">
    <property type="component" value="Unassembled WGS sequence"/>
</dbReference>
<dbReference type="AlphaFoldDB" id="A0A9W7BRK8"/>